<evidence type="ECO:0000256" key="4">
    <source>
        <dbReference type="ARBA" id="ARBA00023284"/>
    </source>
</evidence>
<reference evidence="8" key="1">
    <citation type="journal article" date="2019" name="Int. J. Syst. Evol. Microbiol.">
        <title>The Global Catalogue of Microorganisms (GCM) 10K type strain sequencing project: providing services to taxonomists for standard genome sequencing and annotation.</title>
        <authorList>
            <consortium name="The Broad Institute Genomics Platform"/>
            <consortium name="The Broad Institute Genome Sequencing Center for Infectious Disease"/>
            <person name="Wu L."/>
            <person name="Ma J."/>
        </authorList>
    </citation>
    <scope>NUCLEOTIDE SEQUENCE [LARGE SCALE GENOMIC DNA]</scope>
    <source>
        <strain evidence="8">CCUG 63682</strain>
    </source>
</reference>
<organism evidence="7 8">
    <name type="scientific">Geojedonia litorea</name>
    <dbReference type="NCBI Taxonomy" id="1268269"/>
    <lineage>
        <taxon>Bacteria</taxon>
        <taxon>Pseudomonadati</taxon>
        <taxon>Bacteroidota</taxon>
        <taxon>Flavobacteriia</taxon>
        <taxon>Flavobacteriales</taxon>
        <taxon>Flavobacteriaceae</taxon>
        <taxon>Geojedonia</taxon>
    </lineage>
</organism>
<dbReference type="SUPFAM" id="SSF52833">
    <property type="entry name" value="Thioredoxin-like"/>
    <property type="match status" value="1"/>
</dbReference>
<comment type="caution">
    <text evidence="7">The sequence shown here is derived from an EMBL/GenBank/DDBJ whole genome shotgun (WGS) entry which is preliminary data.</text>
</comment>
<accession>A0ABV9N2Z5</accession>
<evidence type="ECO:0000313" key="8">
    <source>
        <dbReference type="Proteomes" id="UP001595953"/>
    </source>
</evidence>
<name>A0ABV9N2Z5_9FLAO</name>
<keyword evidence="4" id="KW-0676">Redox-active center</keyword>
<feature type="chain" id="PRO_5045849991" evidence="5">
    <location>
        <begin position="18"/>
        <end position="434"/>
    </location>
</feature>
<dbReference type="PROSITE" id="PS51352">
    <property type="entry name" value="THIOREDOXIN_2"/>
    <property type="match status" value="1"/>
</dbReference>
<keyword evidence="3" id="KW-1015">Disulfide bond</keyword>
<feature type="signal peptide" evidence="5">
    <location>
        <begin position="1"/>
        <end position="17"/>
    </location>
</feature>
<dbReference type="InterPro" id="IPR013766">
    <property type="entry name" value="Thioredoxin_domain"/>
</dbReference>
<dbReference type="EMBL" id="JBHSGP010000014">
    <property type="protein sequence ID" value="MFC4722677.1"/>
    <property type="molecule type" value="Genomic_DNA"/>
</dbReference>
<gene>
    <name evidence="7" type="ORF">ACFO5O_10115</name>
</gene>
<evidence type="ECO:0000256" key="3">
    <source>
        <dbReference type="ARBA" id="ARBA00023157"/>
    </source>
</evidence>
<dbReference type="Pfam" id="PF13905">
    <property type="entry name" value="Thioredoxin_8"/>
    <property type="match status" value="1"/>
</dbReference>
<comment type="subcellular location">
    <subcellularLocation>
        <location evidence="1">Cell envelope</location>
    </subcellularLocation>
</comment>
<dbReference type="InterPro" id="IPR036249">
    <property type="entry name" value="Thioredoxin-like_sf"/>
</dbReference>
<sequence>MKKILFLILLLPAVVFGQHQISGVFSPASDYTYVLLYQATPNGTNYMNKSEVKSDGSFSITLDATVIPGIYKLVYALPPEDYNFDFIYNGKENIGLTFDTEKGLEFTESNENKLWSSYTKSMALVNTAIGNFYAKESSDENAFKDIFKTLRETQEAYEKASIGTMASTFIRANKPYTPESFEDISTYSKHLKNTYFDQVDFSNSLLQSSDFLADRVMAYVFGMTISANNEGYKKDVDNLVRFMEKSHGSVKVTMLQMVWQRFTELENEAMANYITNNYLLDLAKQLKYDQLVEVLDSYKSNSVGNKAQDFEISEYKNEGSTTLYNLDTAQQYLLIFWSSTCSHCLEELPKVNSLVPKNTQVIAIGLEDEPENWQKEIKNYPNFIHVLGLEKWNNTIVKAYNVNATPTYILLDKNKIIISKPYDLEALTKVLKKK</sequence>
<proteinExistence type="predicted"/>
<dbReference type="InterPro" id="IPR050553">
    <property type="entry name" value="Thioredoxin_ResA/DsbE_sf"/>
</dbReference>
<feature type="domain" description="Thioredoxin" evidence="6">
    <location>
        <begin position="301"/>
        <end position="434"/>
    </location>
</feature>
<evidence type="ECO:0000256" key="1">
    <source>
        <dbReference type="ARBA" id="ARBA00004196"/>
    </source>
</evidence>
<keyword evidence="8" id="KW-1185">Reference proteome</keyword>
<evidence type="ECO:0000259" key="6">
    <source>
        <dbReference type="PROSITE" id="PS51352"/>
    </source>
</evidence>
<dbReference type="Gene3D" id="3.40.30.10">
    <property type="entry name" value="Glutaredoxin"/>
    <property type="match status" value="1"/>
</dbReference>
<protein>
    <submittedName>
        <fullName evidence="7">TlpA family protein disulfide reductase</fullName>
    </submittedName>
</protein>
<dbReference type="InterPro" id="IPR012336">
    <property type="entry name" value="Thioredoxin-like_fold"/>
</dbReference>
<evidence type="ECO:0000256" key="5">
    <source>
        <dbReference type="SAM" id="SignalP"/>
    </source>
</evidence>
<evidence type="ECO:0000313" key="7">
    <source>
        <dbReference type="EMBL" id="MFC4722677.1"/>
    </source>
</evidence>
<dbReference type="RefSeq" id="WP_387963391.1">
    <property type="nucleotide sequence ID" value="NZ_JBHSGP010000014.1"/>
</dbReference>
<dbReference type="PANTHER" id="PTHR42852:SF6">
    <property type="entry name" value="THIOL:DISULFIDE INTERCHANGE PROTEIN DSBE"/>
    <property type="match status" value="1"/>
</dbReference>
<dbReference type="PANTHER" id="PTHR42852">
    <property type="entry name" value="THIOL:DISULFIDE INTERCHANGE PROTEIN DSBE"/>
    <property type="match status" value="1"/>
</dbReference>
<dbReference type="Proteomes" id="UP001595953">
    <property type="component" value="Unassembled WGS sequence"/>
</dbReference>
<dbReference type="CDD" id="cd02966">
    <property type="entry name" value="TlpA_like_family"/>
    <property type="match status" value="1"/>
</dbReference>
<keyword evidence="5" id="KW-0732">Signal</keyword>
<keyword evidence="2" id="KW-0201">Cytochrome c-type biogenesis</keyword>
<evidence type="ECO:0000256" key="2">
    <source>
        <dbReference type="ARBA" id="ARBA00022748"/>
    </source>
</evidence>